<dbReference type="Proteomes" id="UP000008311">
    <property type="component" value="Unassembled WGS sequence"/>
</dbReference>
<proteinExistence type="predicted"/>
<evidence type="ECO:0000256" key="1">
    <source>
        <dbReference type="SAM" id="MobiDB-lite"/>
    </source>
</evidence>
<feature type="region of interest" description="Disordered" evidence="1">
    <location>
        <begin position="1"/>
        <end position="24"/>
    </location>
</feature>
<organism evidence="2 3">
    <name type="scientific">Ricinus communis</name>
    <name type="common">Castor bean</name>
    <dbReference type="NCBI Taxonomy" id="3988"/>
    <lineage>
        <taxon>Eukaryota</taxon>
        <taxon>Viridiplantae</taxon>
        <taxon>Streptophyta</taxon>
        <taxon>Embryophyta</taxon>
        <taxon>Tracheophyta</taxon>
        <taxon>Spermatophyta</taxon>
        <taxon>Magnoliopsida</taxon>
        <taxon>eudicotyledons</taxon>
        <taxon>Gunneridae</taxon>
        <taxon>Pentapetalae</taxon>
        <taxon>rosids</taxon>
        <taxon>fabids</taxon>
        <taxon>Malpighiales</taxon>
        <taxon>Euphorbiaceae</taxon>
        <taxon>Acalyphoideae</taxon>
        <taxon>Acalypheae</taxon>
        <taxon>Ricinus</taxon>
    </lineage>
</organism>
<dbReference type="AlphaFoldDB" id="B9TDC2"/>
<gene>
    <name evidence="2" type="ORF">RCOM_1813670</name>
</gene>
<dbReference type="AntiFam" id="ANF00095">
    <property type="entry name" value="Shadow ORF (opposite ABC transporters)"/>
</dbReference>
<feature type="non-terminal residue" evidence="2">
    <location>
        <position position="1"/>
    </location>
</feature>
<feature type="compositionally biased region" description="Polar residues" evidence="1">
    <location>
        <begin position="338"/>
        <end position="363"/>
    </location>
</feature>
<evidence type="ECO:0000313" key="3">
    <source>
        <dbReference type="Proteomes" id="UP000008311"/>
    </source>
</evidence>
<dbReference type="InParanoid" id="B9TDC2"/>
<evidence type="ECO:0000313" key="2">
    <source>
        <dbReference type="EMBL" id="EEF26141.1"/>
    </source>
</evidence>
<sequence length="363" mass="37309">AQQDVAQTGLARTAGAADGHHLTGMQTGADAREQGLLAEGLADLAQLGDDSGVRAGCTHLGQRPACRIGAQQAARVGMPRLRQQRLCTALLDHRAVLQHRQLPTQGARQPDIMGDAQQAHALSLCGLQQGQHFAAAIHVQSLGRFVDDHQRRPGCMGGQEGDALGHAARDHEGILVGGGFQAQAGQGASGRGSGLAARTAQALVLLVRRALAHQLIGLGDLARHGHGRVQRQPGLLRQQGNASSPATLAAAAIGGVAVLTRLENGAGGAQAGRQIAHDGLGQQRLARTALAQQAQHAAGRDGKADAAHQWLLAVPDGEVLDAQGVQWQGSVHAASPCDDSSSRPSKPKNSTSTGEATSHGASR</sequence>
<accession>B9TDC2</accession>
<dbReference type="EMBL" id="EQ978100">
    <property type="protein sequence ID" value="EEF26141.1"/>
    <property type="molecule type" value="Genomic_DNA"/>
</dbReference>
<name>B9TDC2_RICCO</name>
<feature type="region of interest" description="Disordered" evidence="1">
    <location>
        <begin position="325"/>
        <end position="363"/>
    </location>
</feature>
<reference evidence="3" key="1">
    <citation type="journal article" date="2010" name="Nat. Biotechnol.">
        <title>Draft genome sequence of the oilseed species Ricinus communis.</title>
        <authorList>
            <person name="Chan A.P."/>
            <person name="Crabtree J."/>
            <person name="Zhao Q."/>
            <person name="Lorenzi H."/>
            <person name="Orvis J."/>
            <person name="Puiu D."/>
            <person name="Melake-Berhan A."/>
            <person name="Jones K.M."/>
            <person name="Redman J."/>
            <person name="Chen G."/>
            <person name="Cahoon E.B."/>
            <person name="Gedil M."/>
            <person name="Stanke M."/>
            <person name="Haas B.J."/>
            <person name="Wortman J.R."/>
            <person name="Fraser-Liggett C.M."/>
            <person name="Ravel J."/>
            <person name="Rabinowicz P.D."/>
        </authorList>
    </citation>
    <scope>NUCLEOTIDE SEQUENCE [LARGE SCALE GENOMIC DNA]</scope>
    <source>
        <strain evidence="3">cv. Hale</strain>
    </source>
</reference>
<protein>
    <submittedName>
        <fullName evidence="2">Uncharacterized protein</fullName>
    </submittedName>
</protein>
<keyword evidence="3" id="KW-1185">Reference proteome</keyword>